<gene>
    <name evidence="2" type="ORF">BpHYR1_017541</name>
</gene>
<comment type="caution">
    <text evidence="2">The sequence shown here is derived from an EMBL/GenBank/DDBJ whole genome shotgun (WGS) entry which is preliminary data.</text>
</comment>
<accession>A0A3M7PGS8</accession>
<organism evidence="2 3">
    <name type="scientific">Brachionus plicatilis</name>
    <name type="common">Marine rotifer</name>
    <name type="synonym">Brachionus muelleri</name>
    <dbReference type="NCBI Taxonomy" id="10195"/>
    <lineage>
        <taxon>Eukaryota</taxon>
        <taxon>Metazoa</taxon>
        <taxon>Spiralia</taxon>
        <taxon>Gnathifera</taxon>
        <taxon>Rotifera</taxon>
        <taxon>Eurotatoria</taxon>
        <taxon>Monogononta</taxon>
        <taxon>Pseudotrocha</taxon>
        <taxon>Ploima</taxon>
        <taxon>Brachionidae</taxon>
        <taxon>Brachionus</taxon>
    </lineage>
</organism>
<evidence type="ECO:0000313" key="2">
    <source>
        <dbReference type="EMBL" id="RMZ98311.1"/>
    </source>
</evidence>
<feature type="transmembrane region" description="Helical" evidence="1">
    <location>
        <begin position="13"/>
        <end position="32"/>
    </location>
</feature>
<reference evidence="2 3" key="1">
    <citation type="journal article" date="2018" name="Sci. Rep.">
        <title>Genomic signatures of local adaptation to the degree of environmental predictability in rotifers.</title>
        <authorList>
            <person name="Franch-Gras L."/>
            <person name="Hahn C."/>
            <person name="Garcia-Roger E.M."/>
            <person name="Carmona M.J."/>
            <person name="Serra M."/>
            <person name="Gomez A."/>
        </authorList>
    </citation>
    <scope>NUCLEOTIDE SEQUENCE [LARGE SCALE GENOMIC DNA]</scope>
    <source>
        <strain evidence="2">HYR1</strain>
    </source>
</reference>
<proteinExistence type="predicted"/>
<dbReference type="Proteomes" id="UP000276133">
    <property type="component" value="Unassembled WGS sequence"/>
</dbReference>
<keyword evidence="1" id="KW-0472">Membrane</keyword>
<sequence>MASLKVNFIYKKIFLSILFYITTCFTRYYLYLELKTKIKFKNEFQILKFQIINSIFYLSSLHQKLKKSDHNDLKK</sequence>
<keyword evidence="3" id="KW-1185">Reference proteome</keyword>
<keyword evidence="1" id="KW-0812">Transmembrane</keyword>
<evidence type="ECO:0000313" key="3">
    <source>
        <dbReference type="Proteomes" id="UP000276133"/>
    </source>
</evidence>
<protein>
    <submittedName>
        <fullName evidence="2">Uncharacterized protein</fullName>
    </submittedName>
</protein>
<dbReference type="AlphaFoldDB" id="A0A3M7PGS8"/>
<evidence type="ECO:0000256" key="1">
    <source>
        <dbReference type="SAM" id="Phobius"/>
    </source>
</evidence>
<keyword evidence="1" id="KW-1133">Transmembrane helix</keyword>
<dbReference type="EMBL" id="REGN01010852">
    <property type="protein sequence ID" value="RMZ98311.1"/>
    <property type="molecule type" value="Genomic_DNA"/>
</dbReference>
<name>A0A3M7PGS8_BRAPC</name>